<proteinExistence type="predicted"/>
<dbReference type="InParanoid" id="A0A1D3CTV6"/>
<organism evidence="2 3">
    <name type="scientific">Cyclospora cayetanensis</name>
    <dbReference type="NCBI Taxonomy" id="88456"/>
    <lineage>
        <taxon>Eukaryota</taxon>
        <taxon>Sar</taxon>
        <taxon>Alveolata</taxon>
        <taxon>Apicomplexa</taxon>
        <taxon>Conoidasida</taxon>
        <taxon>Coccidia</taxon>
        <taxon>Eucoccidiorida</taxon>
        <taxon>Eimeriorina</taxon>
        <taxon>Eimeriidae</taxon>
        <taxon>Cyclospora</taxon>
    </lineage>
</organism>
<dbReference type="PROSITE" id="PS51257">
    <property type="entry name" value="PROKAR_LIPOPROTEIN"/>
    <property type="match status" value="1"/>
</dbReference>
<protein>
    <submittedName>
        <fullName evidence="2">Uncharacterized protein</fullName>
    </submittedName>
</protein>
<dbReference type="VEuPathDB" id="ToxoDB:cyc_00410"/>
<sequence length="105" mass="11568">MRFLRVPTAGGAVLLLFQHQQLPLASSCSSKRSDESIAAEQQDYSTNAMMLRATAPARCQFVCDQTYAEKQEADAPKDLTQQQQSTSIRPRQPVEKDAANHSGTL</sequence>
<keyword evidence="3" id="KW-1185">Reference proteome</keyword>
<dbReference type="AlphaFoldDB" id="A0A1D3CTV6"/>
<feature type="region of interest" description="Disordered" evidence="1">
    <location>
        <begin position="71"/>
        <end position="105"/>
    </location>
</feature>
<evidence type="ECO:0000313" key="2">
    <source>
        <dbReference type="EMBL" id="OEH74598.1"/>
    </source>
</evidence>
<reference evidence="2 3" key="1">
    <citation type="journal article" date="2016" name="BMC Genomics">
        <title>Comparative genomics reveals Cyclospora cayetanensis possesses coccidia-like metabolism and invasion components but unique surface antigens.</title>
        <authorList>
            <person name="Liu S."/>
            <person name="Wang L."/>
            <person name="Zheng H."/>
            <person name="Xu Z."/>
            <person name="Roellig D.M."/>
            <person name="Li N."/>
            <person name="Frace M.A."/>
            <person name="Tang K."/>
            <person name="Arrowood M.J."/>
            <person name="Moss D.M."/>
            <person name="Zhang L."/>
            <person name="Feng Y."/>
            <person name="Xiao L."/>
        </authorList>
    </citation>
    <scope>NUCLEOTIDE SEQUENCE [LARGE SCALE GENOMIC DNA]</scope>
    <source>
        <strain evidence="2 3">CHN_HEN01</strain>
    </source>
</reference>
<dbReference type="EMBL" id="JROU02001992">
    <property type="protein sequence ID" value="OEH74598.1"/>
    <property type="molecule type" value="Genomic_DNA"/>
</dbReference>
<evidence type="ECO:0000256" key="1">
    <source>
        <dbReference type="SAM" id="MobiDB-lite"/>
    </source>
</evidence>
<comment type="caution">
    <text evidence="2">The sequence shown here is derived from an EMBL/GenBank/DDBJ whole genome shotgun (WGS) entry which is preliminary data.</text>
</comment>
<accession>A0A1D3CTV6</accession>
<name>A0A1D3CTV6_9EIME</name>
<dbReference type="Proteomes" id="UP000095192">
    <property type="component" value="Unassembled WGS sequence"/>
</dbReference>
<feature type="compositionally biased region" description="Polar residues" evidence="1">
    <location>
        <begin position="79"/>
        <end position="89"/>
    </location>
</feature>
<gene>
    <name evidence="2" type="ORF">cyc_00410</name>
</gene>
<evidence type="ECO:0000313" key="3">
    <source>
        <dbReference type="Proteomes" id="UP000095192"/>
    </source>
</evidence>